<protein>
    <recommendedName>
        <fullName evidence="1">Scaffold protein Nfu/NifU N-terminal domain-containing protein</fullName>
    </recommendedName>
</protein>
<proteinExistence type="predicted"/>
<dbReference type="Proteomes" id="UP000177996">
    <property type="component" value="Unassembled WGS sequence"/>
</dbReference>
<dbReference type="Pfam" id="PF08712">
    <property type="entry name" value="Nfu_N"/>
    <property type="match status" value="1"/>
</dbReference>
<dbReference type="STRING" id="1798661.A3D65_00920"/>
<sequence>MPVGRFGIWLTQVGRVLQTRYANWNSEFRLKRVVYENTGYFNVSSEVTTDYCLSFYGRNAQERKQTSMVRELFDVQGVKSVELQRYRVKIDKATVFSWEELSPAIEQVILRHQTA</sequence>
<dbReference type="Gene3D" id="3.30.1370.70">
    <property type="entry name" value="Scaffold protein Nfu/NifU, N-terminal domain"/>
    <property type="match status" value="1"/>
</dbReference>
<accession>A0A1G2CZI3</accession>
<dbReference type="AlphaFoldDB" id="A0A1G2CZI3"/>
<comment type="caution">
    <text evidence="2">The sequence shown here is derived from an EMBL/GenBank/DDBJ whole genome shotgun (WGS) entry which is preliminary data.</text>
</comment>
<dbReference type="EMBL" id="MHLL01000077">
    <property type="protein sequence ID" value="OGZ06803.1"/>
    <property type="molecule type" value="Genomic_DNA"/>
</dbReference>
<reference evidence="2 3" key="1">
    <citation type="journal article" date="2016" name="Nat. Commun.">
        <title>Thousands of microbial genomes shed light on interconnected biogeochemical processes in an aquifer system.</title>
        <authorList>
            <person name="Anantharaman K."/>
            <person name="Brown C.T."/>
            <person name="Hug L.A."/>
            <person name="Sharon I."/>
            <person name="Castelle C.J."/>
            <person name="Probst A.J."/>
            <person name="Thomas B.C."/>
            <person name="Singh A."/>
            <person name="Wilkins M.J."/>
            <person name="Karaoz U."/>
            <person name="Brodie E.L."/>
            <person name="Williams K.H."/>
            <person name="Hubbard S.S."/>
            <person name="Banfield J.F."/>
        </authorList>
    </citation>
    <scope>NUCLEOTIDE SEQUENCE [LARGE SCALE GENOMIC DNA]</scope>
</reference>
<dbReference type="InterPro" id="IPR036498">
    <property type="entry name" value="Nfu/NifU_N_sf"/>
</dbReference>
<gene>
    <name evidence="2" type="ORF">A3D65_00920</name>
</gene>
<dbReference type="SUPFAM" id="SSF110836">
    <property type="entry name" value="Hypothetical protein SAV1430"/>
    <property type="match status" value="1"/>
</dbReference>
<feature type="domain" description="Scaffold protein Nfu/NifU N-terminal" evidence="1">
    <location>
        <begin position="38"/>
        <end position="113"/>
    </location>
</feature>
<name>A0A1G2CZI3_9BACT</name>
<evidence type="ECO:0000313" key="2">
    <source>
        <dbReference type="EMBL" id="OGZ06803.1"/>
    </source>
</evidence>
<evidence type="ECO:0000313" key="3">
    <source>
        <dbReference type="Proteomes" id="UP000177996"/>
    </source>
</evidence>
<evidence type="ECO:0000259" key="1">
    <source>
        <dbReference type="Pfam" id="PF08712"/>
    </source>
</evidence>
<organism evidence="2 3">
    <name type="scientific">Candidatus Lloydbacteria bacterium RIFCSPHIGHO2_02_FULL_50_13</name>
    <dbReference type="NCBI Taxonomy" id="1798661"/>
    <lineage>
        <taxon>Bacteria</taxon>
        <taxon>Candidatus Lloydiibacteriota</taxon>
    </lineage>
</organism>
<dbReference type="InterPro" id="IPR014824">
    <property type="entry name" value="Nfu/NifU_N"/>
</dbReference>